<dbReference type="NCBIfam" id="TIGR02951">
    <property type="entry name" value="DMSO_dmsB"/>
    <property type="match status" value="1"/>
</dbReference>
<reference evidence="12" key="2">
    <citation type="submission" date="2015-10" db="EMBL/GenBank/DDBJ databases">
        <title>Improved Draft Genome Sequence of Clostridium pasteurianum Strain ATCC 6013 (DSM 525) Using a Hybrid Next-Generation Sequencing Approach.</title>
        <authorList>
            <person name="Pyne M.E."/>
            <person name="Utturkar S.M."/>
            <person name="Brown S.D."/>
            <person name="Moo-Young M."/>
            <person name="Chung D.A."/>
            <person name="Chou P.C."/>
        </authorList>
    </citation>
    <scope>NUCLEOTIDE SEQUENCE</scope>
    <source>
        <strain evidence="12">ATCC 6013</strain>
    </source>
</reference>
<dbReference type="EMBL" id="CP009268">
    <property type="protein sequence ID" value="AJA50470.1"/>
    <property type="molecule type" value="Genomic_DNA"/>
</dbReference>
<comment type="cofactor">
    <cofactor evidence="1">
        <name>[4Fe-4S] cluster</name>
        <dbReference type="ChEBI" id="CHEBI:49883"/>
    </cofactor>
</comment>
<evidence type="ECO:0000313" key="11">
    <source>
        <dbReference type="EMBL" id="AJA50470.1"/>
    </source>
</evidence>
<dbReference type="Proteomes" id="UP000030905">
    <property type="component" value="Chromosome"/>
</dbReference>
<dbReference type="InterPro" id="IPR017900">
    <property type="entry name" value="4Fe4S_Fe_S_CS"/>
</dbReference>
<dbReference type="GO" id="GO:0046872">
    <property type="term" value="F:metal ion binding"/>
    <property type="evidence" value="ECO:0007669"/>
    <property type="project" value="UniProtKB-KW"/>
</dbReference>
<evidence type="ECO:0000256" key="7">
    <source>
        <dbReference type="ARBA" id="ARBA00022982"/>
    </source>
</evidence>
<dbReference type="Pfam" id="PF13247">
    <property type="entry name" value="Fer4_11"/>
    <property type="match status" value="1"/>
</dbReference>
<evidence type="ECO:0000256" key="2">
    <source>
        <dbReference type="ARBA" id="ARBA00003584"/>
    </source>
</evidence>
<accession>A0A0H3J189</accession>
<feature type="domain" description="4Fe-4S ferredoxin-type" evidence="10">
    <location>
        <begin position="59"/>
        <end position="89"/>
    </location>
</feature>
<dbReference type="InterPro" id="IPR014297">
    <property type="entry name" value="DMSO_DmsB"/>
</dbReference>
<protein>
    <submittedName>
        <fullName evidence="11">Anaerobic dimethyl sulfoxide reductase chain B</fullName>
    </submittedName>
    <submittedName>
        <fullName evidence="12">Dimethylsulfoxide reductase, chain B</fullName>
    </submittedName>
</protein>
<sequence>MSRQLAFYFQQNYCVGCNTCQIACKDKNNLPAGQQFRKVYEVSGGDFIEKGKVVIPNVYAFWISMSCNHCENPICLKVCPAGAISKKEENGIVYIDKEKCIGCKSCIKACPYKAPQYDKVSKKVNKCDFCTDLLEQGKDPVCVSSCPMRALDYGVLEELREKFGCIAETEGMPEASITNPALVITPHKGKS</sequence>
<evidence type="ECO:0000256" key="8">
    <source>
        <dbReference type="ARBA" id="ARBA00023004"/>
    </source>
</evidence>
<dbReference type="GeneID" id="93072624"/>
<dbReference type="AlphaFoldDB" id="A0A0H3J189"/>
<dbReference type="Gene3D" id="3.30.70.20">
    <property type="match status" value="2"/>
</dbReference>
<dbReference type="PROSITE" id="PS51379">
    <property type="entry name" value="4FE4S_FER_2"/>
    <property type="match status" value="2"/>
</dbReference>
<dbReference type="InterPro" id="IPR050954">
    <property type="entry name" value="ET_IronSulfur_Cluster-Binding"/>
</dbReference>
<feature type="domain" description="4Fe-4S ferredoxin-type" evidence="10">
    <location>
        <begin position="91"/>
        <end position="120"/>
    </location>
</feature>
<dbReference type="InterPro" id="IPR017896">
    <property type="entry name" value="4Fe4S_Fe-S-bd"/>
</dbReference>
<evidence type="ECO:0000259" key="10">
    <source>
        <dbReference type="PROSITE" id="PS51379"/>
    </source>
</evidence>
<keyword evidence="9" id="KW-0411">Iron-sulfur</keyword>
<dbReference type="PANTHER" id="PTHR43177">
    <property type="entry name" value="PROTEIN NRFC"/>
    <property type="match status" value="1"/>
</dbReference>
<evidence type="ECO:0000256" key="3">
    <source>
        <dbReference type="ARBA" id="ARBA00022448"/>
    </source>
</evidence>
<reference evidence="11 14" key="1">
    <citation type="journal article" date="2015" name="Genome Announc.">
        <title>Complete Genome Sequence of the Nitrogen-Fixing and Solvent-Producing Clostridium pasteurianum DSM 525.</title>
        <authorList>
            <person name="Poehlein A."/>
            <person name="Grosse-Honebrink A."/>
            <person name="Zhang Y."/>
            <person name="Minton N.P."/>
            <person name="Daniel R."/>
        </authorList>
    </citation>
    <scope>NUCLEOTIDE SEQUENCE [LARGE SCALE GENOMIC DNA]</scope>
    <source>
        <strain evidence="11">DSM 525</strain>
        <strain evidence="14">DSM 525 / ATCC 6013</strain>
    </source>
</reference>
<keyword evidence="3" id="KW-0813">Transport</keyword>
<reference evidence="12 13" key="3">
    <citation type="journal article" name="Genome Announc.">
        <title>Improved Draft Genome Sequence of Clostridium pasteurianum Strain ATCC 6013 (DSM 525) Using a Hybrid Next-Generation Sequencing Approach.</title>
        <authorList>
            <person name="Pyne M.E."/>
            <person name="Utturkar S."/>
            <person name="Brown S.D."/>
            <person name="Moo-Young M."/>
            <person name="Chung D.A."/>
            <person name="Chou C.P."/>
        </authorList>
    </citation>
    <scope>NUCLEOTIDE SEQUENCE [LARGE SCALE GENOMIC DNA]</scope>
    <source>
        <strain evidence="12 13">ATCC 6013</strain>
    </source>
</reference>
<organism evidence="11 14">
    <name type="scientific">Clostridium pasteurianum DSM 525 = ATCC 6013</name>
    <dbReference type="NCBI Taxonomy" id="1262449"/>
    <lineage>
        <taxon>Bacteria</taxon>
        <taxon>Bacillati</taxon>
        <taxon>Bacillota</taxon>
        <taxon>Clostridia</taxon>
        <taxon>Eubacteriales</taxon>
        <taxon>Clostridiaceae</taxon>
        <taxon>Clostridium</taxon>
    </lineage>
</organism>
<keyword evidence="4" id="KW-0004">4Fe-4S</keyword>
<dbReference type="Proteomes" id="UP000028042">
    <property type="component" value="Unassembled WGS sequence"/>
</dbReference>
<dbReference type="Pfam" id="PF12800">
    <property type="entry name" value="Fer4_4"/>
    <property type="match status" value="1"/>
</dbReference>
<dbReference type="KEGG" id="cpat:CLPA_c03820"/>
<evidence type="ECO:0000313" key="13">
    <source>
        <dbReference type="Proteomes" id="UP000028042"/>
    </source>
</evidence>
<comment type="function">
    <text evidence="2">Electron transfer subunit of the terminal reductase during anaerobic growth on various sulfoxide and N-oxide compounds.</text>
</comment>
<dbReference type="KEGG" id="cpae:CPAST_c03820"/>
<evidence type="ECO:0000256" key="1">
    <source>
        <dbReference type="ARBA" id="ARBA00001966"/>
    </source>
</evidence>
<evidence type="ECO:0000256" key="4">
    <source>
        <dbReference type="ARBA" id="ARBA00022485"/>
    </source>
</evidence>
<keyword evidence="6" id="KW-0677">Repeat</keyword>
<dbReference type="CDD" id="cd16371">
    <property type="entry name" value="DMSOR_beta_like"/>
    <property type="match status" value="1"/>
</dbReference>
<dbReference type="GO" id="GO:0051539">
    <property type="term" value="F:4 iron, 4 sulfur cluster binding"/>
    <property type="evidence" value="ECO:0007669"/>
    <property type="project" value="UniProtKB-KW"/>
</dbReference>
<proteinExistence type="predicted"/>
<dbReference type="EMBL" id="JPGY02000001">
    <property type="protein sequence ID" value="KRU13518.1"/>
    <property type="molecule type" value="Genomic_DNA"/>
</dbReference>
<keyword evidence="8" id="KW-0408">Iron</keyword>
<evidence type="ECO:0000313" key="12">
    <source>
        <dbReference type="EMBL" id="KRU13518.1"/>
    </source>
</evidence>
<dbReference type="PATRIC" id="fig|1262449.3.peg.274"/>
<keyword evidence="14" id="KW-1185">Reference proteome</keyword>
<keyword evidence="5" id="KW-0479">Metal-binding</keyword>
<evidence type="ECO:0000256" key="5">
    <source>
        <dbReference type="ARBA" id="ARBA00022723"/>
    </source>
</evidence>
<dbReference type="RefSeq" id="WP_003441050.1">
    <property type="nucleotide sequence ID" value="NZ_ANZB01000001.1"/>
</dbReference>
<gene>
    <name evidence="11" type="primary">dmsB1</name>
    <name evidence="11" type="ORF">CLPA_c03820</name>
    <name evidence="12" type="ORF">CP6013_02766</name>
</gene>
<name>A0A0H3J189_CLOPA</name>
<dbReference type="PANTHER" id="PTHR43177:SF5">
    <property type="entry name" value="ANAEROBIC DIMETHYL SULFOXIDE REDUCTASE CHAIN B-RELATED"/>
    <property type="match status" value="1"/>
</dbReference>
<dbReference type="eggNOG" id="COG0437">
    <property type="taxonomic scope" value="Bacteria"/>
</dbReference>
<dbReference type="SUPFAM" id="SSF54862">
    <property type="entry name" value="4Fe-4S ferredoxins"/>
    <property type="match status" value="1"/>
</dbReference>
<evidence type="ECO:0000256" key="9">
    <source>
        <dbReference type="ARBA" id="ARBA00023014"/>
    </source>
</evidence>
<dbReference type="PROSITE" id="PS00198">
    <property type="entry name" value="4FE4S_FER_1"/>
    <property type="match status" value="1"/>
</dbReference>
<evidence type="ECO:0000256" key="6">
    <source>
        <dbReference type="ARBA" id="ARBA00022737"/>
    </source>
</evidence>
<keyword evidence="7" id="KW-0249">Electron transport</keyword>
<evidence type="ECO:0000313" key="14">
    <source>
        <dbReference type="Proteomes" id="UP000030905"/>
    </source>
</evidence>